<comment type="caution">
    <text evidence="2">The sequence shown here is derived from an EMBL/GenBank/DDBJ whole genome shotgun (WGS) entry which is preliminary data.</text>
</comment>
<feature type="domain" description="N-acetyltransferase" evidence="1">
    <location>
        <begin position="24"/>
        <end position="164"/>
    </location>
</feature>
<dbReference type="OrthoDB" id="6293260at2"/>
<accession>A0A327KTM1</accession>
<proteinExistence type="predicted"/>
<dbReference type="Proteomes" id="UP000248863">
    <property type="component" value="Unassembled WGS sequence"/>
</dbReference>
<protein>
    <recommendedName>
        <fullName evidence="1">N-acetyltransferase domain-containing protein</fullName>
    </recommendedName>
</protein>
<dbReference type="AlphaFoldDB" id="A0A327KTM1"/>
<dbReference type="SUPFAM" id="SSF55729">
    <property type="entry name" value="Acyl-CoA N-acyltransferases (Nat)"/>
    <property type="match status" value="1"/>
</dbReference>
<keyword evidence="3" id="KW-1185">Reference proteome</keyword>
<evidence type="ECO:0000313" key="2">
    <source>
        <dbReference type="EMBL" id="RAI40765.1"/>
    </source>
</evidence>
<dbReference type="GO" id="GO:0016747">
    <property type="term" value="F:acyltransferase activity, transferring groups other than amino-acyl groups"/>
    <property type="evidence" value="ECO:0007669"/>
    <property type="project" value="InterPro"/>
</dbReference>
<dbReference type="InterPro" id="IPR016181">
    <property type="entry name" value="Acyl_CoA_acyltransferase"/>
</dbReference>
<dbReference type="PANTHER" id="PTHR43792:SF16">
    <property type="entry name" value="N-ACETYLTRANSFERASE DOMAIN-CONTAINING PROTEIN"/>
    <property type="match status" value="1"/>
</dbReference>
<evidence type="ECO:0000259" key="1">
    <source>
        <dbReference type="Pfam" id="PF13302"/>
    </source>
</evidence>
<name>A0A327KTM1_9BRAD</name>
<dbReference type="EMBL" id="NPEU01000033">
    <property type="protein sequence ID" value="RAI40765.1"/>
    <property type="molecule type" value="Genomic_DNA"/>
</dbReference>
<reference evidence="2 3" key="1">
    <citation type="submission" date="2017-07" db="EMBL/GenBank/DDBJ databases">
        <title>Draft Genome Sequences of Select Purple Nonsulfur Bacteria.</title>
        <authorList>
            <person name="Lasarre B."/>
            <person name="Mckinlay J.B."/>
        </authorList>
    </citation>
    <scope>NUCLEOTIDE SEQUENCE [LARGE SCALE GENOMIC DNA]</scope>
    <source>
        <strain evidence="2 3">DSM 11907</strain>
    </source>
</reference>
<organism evidence="2 3">
    <name type="scientific">Rhodoplanes elegans</name>
    <dbReference type="NCBI Taxonomy" id="29408"/>
    <lineage>
        <taxon>Bacteria</taxon>
        <taxon>Pseudomonadati</taxon>
        <taxon>Pseudomonadota</taxon>
        <taxon>Alphaproteobacteria</taxon>
        <taxon>Hyphomicrobiales</taxon>
        <taxon>Nitrobacteraceae</taxon>
        <taxon>Rhodoplanes</taxon>
    </lineage>
</organism>
<dbReference type="InterPro" id="IPR051531">
    <property type="entry name" value="N-acetyltransferase"/>
</dbReference>
<dbReference type="Pfam" id="PF13302">
    <property type="entry name" value="Acetyltransf_3"/>
    <property type="match status" value="1"/>
</dbReference>
<dbReference type="PANTHER" id="PTHR43792">
    <property type="entry name" value="GNAT FAMILY, PUTATIVE (AFU_ORTHOLOGUE AFUA_3G00765)-RELATED-RELATED"/>
    <property type="match status" value="1"/>
</dbReference>
<dbReference type="Gene3D" id="3.40.630.30">
    <property type="match status" value="1"/>
</dbReference>
<sequence length="217" mass="24661">MRRRVVITSTSRLPRGPMFVDTPRYRLRMFSEDDRLAFVAYQSDPRYLALYGPDSASPRHAHALFDRFLSWTEARGPNRQVGVFDRRSGSLIGCAGLRREGMPARMAEFGLELAPDMWGRFAVAVEVTAAVLDFGFGESGLQTVIGTTASENRRVERIARWFGASVVERRTGPRWMTERGWDEVVWALTGDAWKGSPGRHQLQRRELLRVGRNWSTG</sequence>
<gene>
    <name evidence="2" type="ORF">CH338_05255</name>
</gene>
<dbReference type="InterPro" id="IPR000182">
    <property type="entry name" value="GNAT_dom"/>
</dbReference>
<evidence type="ECO:0000313" key="3">
    <source>
        <dbReference type="Proteomes" id="UP000248863"/>
    </source>
</evidence>